<sequence>MTEDTHAKGARFDAPVEELGKPQPRWNWGDYISLSYVWGDSSDKKEIFVNGESFTVTQNLFEALAELRQSFEIREAYLKVWIDAIYIDQDNMKEREVEVKRMDLIYSEALAVRGWIGSPRTTTEFGMATTWLEGVRNLRTPDFLASIVPSSEVAHSLTTLAAALSYEPYWERLWIMQEIALASSLVFWYGRWRFTTMDIQNLLFVVERDGILQSFPQESSELGVVDVLVQFSKRMASVFARLAILRQIRREKIFQSAPMPLIEILGLAQSARAKDPRDKVYGILAILPKKISTRVQPDYSPSTNDQKTYTVFTQICLQEEGNLNTLERFVRRPSSQLGNMPSWAFNLSTDVYMYEKSGFFRMSDGKLQADKGRKGVLGFLQDNRTLLCDGILVDTIASLGAALYKPSNDQMISMTIEPPIKSSVFHEGPFHMPVDDRVRLALARVFCQNSAYNFADGPSLLDVPWVTEEDLELLHPETARGTVKKDTNDTDAGKKWPTFVETAYGDAIFRTLLHPNATFDVKGVGLRHYFTSRDEFCLSPQAYPDMSESVSNIVTCRRLCTTTDGLLGTVPNHARLGDRVAVLFGCDIPVILRPRGEKFEFLGGCFVEGWMKGEAIEKLDQGHLHVERIALC</sequence>
<comment type="caution">
    <text evidence="2">The sequence shown here is derived from an EMBL/GenBank/DDBJ whole genome shotgun (WGS) entry which is preliminary data.</text>
</comment>
<feature type="domain" description="Heterokaryon incompatibility" evidence="1">
    <location>
        <begin position="31"/>
        <end position="178"/>
    </location>
</feature>
<evidence type="ECO:0000313" key="3">
    <source>
        <dbReference type="Proteomes" id="UP001583177"/>
    </source>
</evidence>
<dbReference type="Proteomes" id="UP001583177">
    <property type="component" value="Unassembled WGS sequence"/>
</dbReference>
<organism evidence="2 3">
    <name type="scientific">Diaporthe australafricana</name>
    <dbReference type="NCBI Taxonomy" id="127596"/>
    <lineage>
        <taxon>Eukaryota</taxon>
        <taxon>Fungi</taxon>
        <taxon>Dikarya</taxon>
        <taxon>Ascomycota</taxon>
        <taxon>Pezizomycotina</taxon>
        <taxon>Sordariomycetes</taxon>
        <taxon>Sordariomycetidae</taxon>
        <taxon>Diaporthales</taxon>
        <taxon>Diaporthaceae</taxon>
        <taxon>Diaporthe</taxon>
    </lineage>
</organism>
<dbReference type="PANTHER" id="PTHR24148:SF64">
    <property type="entry name" value="HETEROKARYON INCOMPATIBILITY DOMAIN-CONTAINING PROTEIN"/>
    <property type="match status" value="1"/>
</dbReference>
<accession>A0ABR3XP89</accession>
<dbReference type="Pfam" id="PF06985">
    <property type="entry name" value="HET"/>
    <property type="match status" value="1"/>
</dbReference>
<keyword evidence="3" id="KW-1185">Reference proteome</keyword>
<dbReference type="InterPro" id="IPR052895">
    <property type="entry name" value="HetReg/Transcr_Mod"/>
</dbReference>
<dbReference type="Pfam" id="PF26639">
    <property type="entry name" value="Het-6_barrel"/>
    <property type="match status" value="1"/>
</dbReference>
<protein>
    <recommendedName>
        <fullName evidence="1">Heterokaryon incompatibility domain-containing protein</fullName>
    </recommendedName>
</protein>
<dbReference type="PANTHER" id="PTHR24148">
    <property type="entry name" value="ANKYRIN REPEAT DOMAIN-CONTAINING PROTEIN 39 HOMOLOG-RELATED"/>
    <property type="match status" value="1"/>
</dbReference>
<evidence type="ECO:0000259" key="1">
    <source>
        <dbReference type="Pfam" id="PF06985"/>
    </source>
</evidence>
<reference evidence="2 3" key="1">
    <citation type="journal article" date="2024" name="IMA Fungus">
        <title>IMA Genome - F19 : A genome assembly and annotation guide to empower mycologists, including annotated draft genome sequences of Ceratocystis pirilliformis, Diaporthe australafricana, Fusarium ophioides, Paecilomyces lecythidis, and Sporothrix stenoceras.</title>
        <authorList>
            <person name="Aylward J."/>
            <person name="Wilson A.M."/>
            <person name="Visagie C.M."/>
            <person name="Spraker J."/>
            <person name="Barnes I."/>
            <person name="Buitendag C."/>
            <person name="Ceriani C."/>
            <person name="Del Mar Angel L."/>
            <person name="du Plessis D."/>
            <person name="Fuchs T."/>
            <person name="Gasser K."/>
            <person name="Kramer D."/>
            <person name="Li W."/>
            <person name="Munsamy K."/>
            <person name="Piso A."/>
            <person name="Price J.L."/>
            <person name="Sonnekus B."/>
            <person name="Thomas C."/>
            <person name="van der Nest A."/>
            <person name="van Dijk A."/>
            <person name="van Heerden A."/>
            <person name="van Vuuren N."/>
            <person name="Yilmaz N."/>
            <person name="Duong T.A."/>
            <person name="van der Merwe N.A."/>
            <person name="Wingfield M.J."/>
            <person name="Wingfield B.D."/>
        </authorList>
    </citation>
    <scope>NUCLEOTIDE SEQUENCE [LARGE SCALE GENOMIC DNA]</scope>
    <source>
        <strain evidence="2 3">CMW 18300</strain>
    </source>
</reference>
<evidence type="ECO:0000313" key="2">
    <source>
        <dbReference type="EMBL" id="KAL1877414.1"/>
    </source>
</evidence>
<dbReference type="EMBL" id="JAWRVE010000014">
    <property type="protein sequence ID" value="KAL1877414.1"/>
    <property type="molecule type" value="Genomic_DNA"/>
</dbReference>
<proteinExistence type="predicted"/>
<name>A0ABR3XP89_9PEZI</name>
<dbReference type="InterPro" id="IPR010730">
    <property type="entry name" value="HET"/>
</dbReference>
<gene>
    <name evidence="2" type="ORF">Daus18300_002398</name>
</gene>